<feature type="region of interest" description="Disordered" evidence="1">
    <location>
        <begin position="203"/>
        <end position="231"/>
    </location>
</feature>
<proteinExistence type="predicted"/>
<evidence type="ECO:0000313" key="3">
    <source>
        <dbReference type="Proteomes" id="UP000075883"/>
    </source>
</evidence>
<reference evidence="3" key="1">
    <citation type="submission" date="2013-09" db="EMBL/GenBank/DDBJ databases">
        <title>The Genome Sequence of Anopheles culicifacies species A.</title>
        <authorList>
            <consortium name="The Broad Institute Genomics Platform"/>
            <person name="Neafsey D.E."/>
            <person name="Besansky N."/>
            <person name="Howell P."/>
            <person name="Walton C."/>
            <person name="Young S.K."/>
            <person name="Zeng Q."/>
            <person name="Gargeya S."/>
            <person name="Fitzgerald M."/>
            <person name="Haas B."/>
            <person name="Abouelleil A."/>
            <person name="Allen A.W."/>
            <person name="Alvarado L."/>
            <person name="Arachchi H.M."/>
            <person name="Berlin A.M."/>
            <person name="Chapman S.B."/>
            <person name="Gainer-Dewar J."/>
            <person name="Goldberg J."/>
            <person name="Griggs A."/>
            <person name="Gujja S."/>
            <person name="Hansen M."/>
            <person name="Howarth C."/>
            <person name="Imamovic A."/>
            <person name="Ireland A."/>
            <person name="Larimer J."/>
            <person name="McCowan C."/>
            <person name="Murphy C."/>
            <person name="Pearson M."/>
            <person name="Poon T.W."/>
            <person name="Priest M."/>
            <person name="Roberts A."/>
            <person name="Saif S."/>
            <person name="Shea T."/>
            <person name="Sisk P."/>
            <person name="Sykes S."/>
            <person name="Wortman J."/>
            <person name="Nusbaum C."/>
            <person name="Birren B."/>
        </authorList>
    </citation>
    <scope>NUCLEOTIDE SEQUENCE [LARGE SCALE GENOMIC DNA]</scope>
    <source>
        <strain evidence="3">A-37</strain>
    </source>
</reference>
<organism evidence="2 3">
    <name type="scientific">Anopheles culicifacies</name>
    <dbReference type="NCBI Taxonomy" id="139723"/>
    <lineage>
        <taxon>Eukaryota</taxon>
        <taxon>Metazoa</taxon>
        <taxon>Ecdysozoa</taxon>
        <taxon>Arthropoda</taxon>
        <taxon>Hexapoda</taxon>
        <taxon>Insecta</taxon>
        <taxon>Pterygota</taxon>
        <taxon>Neoptera</taxon>
        <taxon>Endopterygota</taxon>
        <taxon>Diptera</taxon>
        <taxon>Nematocera</taxon>
        <taxon>Culicoidea</taxon>
        <taxon>Culicidae</taxon>
        <taxon>Anophelinae</taxon>
        <taxon>Anopheles</taxon>
        <taxon>culicifacies species complex</taxon>
    </lineage>
</organism>
<dbReference type="EnsemblMetazoa" id="ACUA021009-RA">
    <property type="protein sequence ID" value="ACUA021009-PA"/>
    <property type="gene ID" value="ACUA021009"/>
</dbReference>
<dbReference type="AlphaFoldDB" id="A0A182MLA1"/>
<evidence type="ECO:0000256" key="1">
    <source>
        <dbReference type="SAM" id="MobiDB-lite"/>
    </source>
</evidence>
<feature type="compositionally biased region" description="Polar residues" evidence="1">
    <location>
        <begin position="256"/>
        <end position="266"/>
    </location>
</feature>
<dbReference type="Proteomes" id="UP000075883">
    <property type="component" value="Unassembled WGS sequence"/>
</dbReference>
<dbReference type="EMBL" id="AXCM01011135">
    <property type="status" value="NOT_ANNOTATED_CDS"/>
    <property type="molecule type" value="Genomic_DNA"/>
</dbReference>
<accession>A0A182MLA1</accession>
<feature type="region of interest" description="Disordered" evidence="1">
    <location>
        <begin position="247"/>
        <end position="266"/>
    </location>
</feature>
<reference evidence="2" key="2">
    <citation type="submission" date="2020-05" db="UniProtKB">
        <authorList>
            <consortium name="EnsemblMetazoa"/>
        </authorList>
    </citation>
    <scope>IDENTIFICATION</scope>
    <source>
        <strain evidence="2">A-37</strain>
    </source>
</reference>
<protein>
    <submittedName>
        <fullName evidence="2">Uncharacterized protein</fullName>
    </submittedName>
</protein>
<name>A0A182MLA1_9DIPT</name>
<sequence length="266" mass="26840">MQRRHILAIKRNSLVLVQRRIARRLAAEGPIKNFISFGALSSGLSSPLSSQQRGRLLLPLLLLSVVLIGASDSVLSAAELAVLNAPFVPSAPPPKLSSDAFVPSSTGVDACVCSVATGSATDVPLFVSSVSVTAVLLLSVASLDVSSVSSASFSSSSCAEPLEPDVLLPFDTTATPAAAASLLSDSDDSIMAVREFSSFVLPSSSAMPLSPSTSSSSATSSSSSSSPPSSFEIPFCAASSSTAAAATPFPLPGMPPSNSGCKSDTT</sequence>
<evidence type="ECO:0000313" key="2">
    <source>
        <dbReference type="EnsemblMetazoa" id="ACUA021009-PA"/>
    </source>
</evidence>
<dbReference type="EMBL" id="AXCM01011136">
    <property type="status" value="NOT_ANNOTATED_CDS"/>
    <property type="molecule type" value="Genomic_DNA"/>
</dbReference>
<feature type="compositionally biased region" description="Low complexity" evidence="1">
    <location>
        <begin position="203"/>
        <end position="230"/>
    </location>
</feature>
<keyword evidence="3" id="KW-1185">Reference proteome</keyword>
<dbReference type="VEuPathDB" id="VectorBase:ACUA021009"/>